<dbReference type="Pfam" id="PF04122">
    <property type="entry name" value="CW_binding_2"/>
    <property type="match status" value="3"/>
</dbReference>
<dbReference type="PROSITE" id="PS51318">
    <property type="entry name" value="TAT"/>
    <property type="match status" value="1"/>
</dbReference>
<evidence type="ECO:0000256" key="1">
    <source>
        <dbReference type="SAM" id="SignalP"/>
    </source>
</evidence>
<dbReference type="PANTHER" id="PTHR30032:SF8">
    <property type="entry name" value="GERMINATION-SPECIFIC N-ACETYLMURAMOYL-L-ALANINE AMIDASE"/>
    <property type="match status" value="1"/>
</dbReference>
<comment type="caution">
    <text evidence="2">The sequence shown here is derived from an EMBL/GenBank/DDBJ whole genome shotgun (WGS) entry which is preliminary data.</text>
</comment>
<keyword evidence="3" id="KW-1185">Reference proteome</keyword>
<dbReference type="Gene3D" id="3.40.50.12090">
    <property type="match status" value="2"/>
</dbReference>
<dbReference type="InterPro" id="IPR051922">
    <property type="entry name" value="Bact_Sporulation_Assoc"/>
</dbReference>
<accession>A0ABT2GCW7</accession>
<dbReference type="InterPro" id="IPR006311">
    <property type="entry name" value="TAT_signal"/>
</dbReference>
<dbReference type="PANTHER" id="PTHR30032">
    <property type="entry name" value="N-ACETYLMURAMOYL-L-ALANINE AMIDASE-RELATED"/>
    <property type="match status" value="1"/>
</dbReference>
<proteinExistence type="predicted"/>
<organism evidence="2 3">
    <name type="scientific">Herbiconiux gentiana</name>
    <dbReference type="NCBI Taxonomy" id="2970912"/>
    <lineage>
        <taxon>Bacteria</taxon>
        <taxon>Bacillati</taxon>
        <taxon>Actinomycetota</taxon>
        <taxon>Actinomycetes</taxon>
        <taxon>Micrococcales</taxon>
        <taxon>Microbacteriaceae</taxon>
        <taxon>Herbiconiux</taxon>
    </lineage>
</organism>
<protein>
    <submittedName>
        <fullName evidence="2">Cell wall-binding repeat-containing protein</fullName>
    </submittedName>
</protein>
<keyword evidence="1" id="KW-0732">Signal</keyword>
<dbReference type="InterPro" id="IPR007253">
    <property type="entry name" value="Cell_wall-bd_2"/>
</dbReference>
<dbReference type="EMBL" id="JANTEZ010000001">
    <property type="protein sequence ID" value="MCS5713477.1"/>
    <property type="molecule type" value="Genomic_DNA"/>
</dbReference>
<evidence type="ECO:0000313" key="3">
    <source>
        <dbReference type="Proteomes" id="UP001165580"/>
    </source>
</evidence>
<feature type="chain" id="PRO_5045248890" evidence="1">
    <location>
        <begin position="33"/>
        <end position="350"/>
    </location>
</feature>
<feature type="signal peptide" evidence="1">
    <location>
        <begin position="1"/>
        <end position="32"/>
    </location>
</feature>
<evidence type="ECO:0000313" key="2">
    <source>
        <dbReference type="EMBL" id="MCS5713477.1"/>
    </source>
</evidence>
<dbReference type="RefSeq" id="WP_259485007.1">
    <property type="nucleotide sequence ID" value="NZ_JANTEZ010000001.1"/>
</dbReference>
<name>A0ABT2GCW7_9MICO</name>
<reference evidence="2" key="1">
    <citation type="submission" date="2022-08" db="EMBL/GenBank/DDBJ databases">
        <authorList>
            <person name="Deng Y."/>
            <person name="Han X.-F."/>
            <person name="Zhang Y.-Q."/>
        </authorList>
    </citation>
    <scope>NUCLEOTIDE SEQUENCE</scope>
    <source>
        <strain evidence="2">CPCC 205716</strain>
    </source>
</reference>
<sequence length="350" mass="35198">MNPSRSFRPFLPAVTAAALVLLLTGAALPASAVTTEDTAAAAAGPTVDRIGGADRFTVAVNVSKDGYPDGNGVAYLVTGLDYPDALGAAPAAVHTNGPLLLTTRDTIPPVVLDELNRLKPNLVIIVGGPNSVSAAVEAQLGTVVSTPAVTRVQGTDRYDTSRKLFDYVFGFTVGPVAYVATGRNFPDALSAGAAAGSADAPVVLVDGAAPQLDAATSGTLTAQNISTIKVAGGEAAVSPGIVSDLDYLFDTVKRLSGADRYQSSVAINRDGFGTASRVFLATGSTFPDALAGAALAGKIDAPLFVVPTTCVPPEVLAEISLLKASRVTLLGGTAALAPSVQALQPCGGPQ</sequence>
<dbReference type="Proteomes" id="UP001165580">
    <property type="component" value="Unassembled WGS sequence"/>
</dbReference>
<gene>
    <name evidence="2" type="ORF">NVV95_02795</name>
</gene>